<dbReference type="GO" id="GO:0005829">
    <property type="term" value="C:cytosol"/>
    <property type="evidence" value="ECO:0007669"/>
    <property type="project" value="TreeGrafter"/>
</dbReference>
<reference evidence="6 7" key="1">
    <citation type="submission" date="2018-04" db="EMBL/GenBank/DDBJ databases">
        <title>Polynucleobacter sp. UK-Long2-W17 genome.</title>
        <authorList>
            <person name="Hahn M.W."/>
        </authorList>
    </citation>
    <scope>NUCLEOTIDE SEQUENCE [LARGE SCALE GENOMIC DNA]</scope>
    <source>
        <strain evidence="6 7">UK-Long2-W17</strain>
    </source>
</reference>
<dbReference type="GO" id="GO:0006744">
    <property type="term" value="P:ubiquinone biosynthetic process"/>
    <property type="evidence" value="ECO:0007669"/>
    <property type="project" value="UniProtKB-UniRule"/>
</dbReference>
<dbReference type="EMBL" id="CP028940">
    <property type="protein sequence ID" value="QKM59997.1"/>
    <property type="molecule type" value="Genomic_DNA"/>
</dbReference>
<comment type="caution">
    <text evidence="5">Lacks conserved residue(s) required for the propagation of feature annotation.</text>
</comment>
<dbReference type="UniPathway" id="UPA00232"/>
<dbReference type="Proteomes" id="UP000501090">
    <property type="component" value="Chromosome"/>
</dbReference>
<dbReference type="GO" id="GO:0008813">
    <property type="term" value="F:chorismate lyase activity"/>
    <property type="evidence" value="ECO:0007669"/>
    <property type="project" value="UniProtKB-UniRule"/>
</dbReference>
<evidence type="ECO:0000313" key="7">
    <source>
        <dbReference type="Proteomes" id="UP000501090"/>
    </source>
</evidence>
<feature type="binding site" evidence="5">
    <location>
        <position position="116"/>
    </location>
    <ligand>
        <name>substrate</name>
    </ligand>
</feature>
<dbReference type="GO" id="GO:0042866">
    <property type="term" value="P:pyruvate biosynthetic process"/>
    <property type="evidence" value="ECO:0007669"/>
    <property type="project" value="UniProtKB-UniRule"/>
</dbReference>
<dbReference type="HAMAP" id="MF_01632">
    <property type="entry name" value="UbiC"/>
    <property type="match status" value="1"/>
</dbReference>
<dbReference type="AlphaFoldDB" id="A0A6M9PMJ7"/>
<keyword evidence="7" id="KW-1185">Reference proteome</keyword>
<dbReference type="EC" id="4.1.3.40" evidence="5"/>
<gene>
    <name evidence="5" type="primary">ubiC</name>
    <name evidence="6" type="ORF">DN92_02490</name>
</gene>
<dbReference type="Pfam" id="PF04345">
    <property type="entry name" value="Chor_lyase"/>
    <property type="match status" value="1"/>
</dbReference>
<comment type="catalytic activity">
    <reaction evidence="5">
        <text>chorismate = 4-hydroxybenzoate + pyruvate</text>
        <dbReference type="Rhea" id="RHEA:16505"/>
        <dbReference type="ChEBI" id="CHEBI:15361"/>
        <dbReference type="ChEBI" id="CHEBI:17879"/>
        <dbReference type="ChEBI" id="CHEBI:29748"/>
        <dbReference type="EC" id="4.1.3.40"/>
    </reaction>
</comment>
<keyword evidence="3 5" id="KW-0456">Lyase</keyword>
<organism evidence="6 7">
    <name type="scientific">Polynucleobacter arcticus</name>
    <dbReference type="NCBI Taxonomy" id="1743165"/>
    <lineage>
        <taxon>Bacteria</taxon>
        <taxon>Pseudomonadati</taxon>
        <taxon>Pseudomonadota</taxon>
        <taxon>Betaproteobacteria</taxon>
        <taxon>Burkholderiales</taxon>
        <taxon>Burkholderiaceae</taxon>
        <taxon>Polynucleobacter</taxon>
    </lineage>
</organism>
<keyword evidence="4 5" id="KW-0670">Pyruvate</keyword>
<dbReference type="Gene3D" id="3.40.1410.10">
    <property type="entry name" value="Chorismate lyase-like"/>
    <property type="match status" value="1"/>
</dbReference>
<dbReference type="SUPFAM" id="SSF64288">
    <property type="entry name" value="Chorismate lyase-like"/>
    <property type="match status" value="1"/>
</dbReference>
<evidence type="ECO:0000256" key="2">
    <source>
        <dbReference type="ARBA" id="ARBA00022688"/>
    </source>
</evidence>
<dbReference type="KEGG" id="pard:DN92_02490"/>
<dbReference type="PANTHER" id="PTHR38683">
    <property type="entry name" value="CHORISMATE PYRUVATE-LYASE"/>
    <property type="match status" value="1"/>
</dbReference>
<evidence type="ECO:0000256" key="1">
    <source>
        <dbReference type="ARBA" id="ARBA00022490"/>
    </source>
</evidence>
<feature type="binding site" evidence="5">
    <location>
        <position position="178"/>
    </location>
    <ligand>
        <name>substrate</name>
    </ligand>
</feature>
<name>A0A6M9PMJ7_9BURK</name>
<comment type="subcellular location">
    <subcellularLocation>
        <location evidence="5">Cytoplasm</location>
    </subcellularLocation>
</comment>
<evidence type="ECO:0000256" key="3">
    <source>
        <dbReference type="ARBA" id="ARBA00023239"/>
    </source>
</evidence>
<dbReference type="InterPro" id="IPR028978">
    <property type="entry name" value="Chorismate_lyase_/UTRA_dom_sf"/>
</dbReference>
<evidence type="ECO:0000256" key="4">
    <source>
        <dbReference type="ARBA" id="ARBA00023317"/>
    </source>
</evidence>
<keyword evidence="1 5" id="KW-0963">Cytoplasm</keyword>
<feature type="binding site" evidence="5">
    <location>
        <position position="78"/>
    </location>
    <ligand>
        <name>substrate</name>
    </ligand>
</feature>
<dbReference type="RefSeq" id="WP_173959768.1">
    <property type="nucleotide sequence ID" value="NZ_CBCSCC010000007.1"/>
</dbReference>
<evidence type="ECO:0000313" key="6">
    <source>
        <dbReference type="EMBL" id="QKM59997.1"/>
    </source>
</evidence>
<comment type="function">
    <text evidence="5">Removes the pyruvyl group from chorismate, with concomitant aromatization of the ring, to provide 4-hydroxybenzoate (4HB) for the ubiquinone pathway.</text>
</comment>
<sequence>MVHRRRLRSAWNRVDSGELHQAPRQWQPWLSDTGSLTQKIECAIGQKLEVLVLRDCRQNLNSDESRYFHFKISRCRIREVLLCTNGVPLVMARSIIPTTSSSGSNQEILRLGKRPLGAALFAKTRMRSKKKSPREIARLDKQSTLWKTCFQQYADLPSVSWARRTLYRLKGRPLLVSEVFLPALLHY</sequence>
<accession>A0A6M9PMJ7</accession>
<protein>
    <recommendedName>
        <fullName evidence="5">Probable chorismate pyruvate-lyase</fullName>
        <shortName evidence="5">CL</shortName>
        <shortName evidence="5">CPL</shortName>
        <ecNumber evidence="5">4.1.3.40</ecNumber>
    </recommendedName>
</protein>
<evidence type="ECO:0000256" key="5">
    <source>
        <dbReference type="HAMAP-Rule" id="MF_01632"/>
    </source>
</evidence>
<keyword evidence="2 5" id="KW-0831">Ubiquinone biosynthesis</keyword>
<proteinExistence type="inferred from homology"/>
<dbReference type="PANTHER" id="PTHR38683:SF1">
    <property type="entry name" value="CHORISMATE PYRUVATE-LYASE"/>
    <property type="match status" value="1"/>
</dbReference>
<dbReference type="InterPro" id="IPR007440">
    <property type="entry name" value="Chorismate--pyruvate_lyase"/>
</dbReference>
<comment type="similarity">
    <text evidence="5">Belongs to the UbiC family.</text>
</comment>
<comment type="pathway">
    <text evidence="5">Cofactor biosynthesis; ubiquinone biosynthesis.</text>
</comment>